<comment type="caution">
    <text evidence="1">The sequence shown here is derived from an EMBL/GenBank/DDBJ whole genome shotgun (WGS) entry which is preliminary data.</text>
</comment>
<proteinExistence type="predicted"/>
<accession>A0A9D3V3A5</accession>
<protein>
    <submittedName>
        <fullName evidence="1">Uncharacterized protein</fullName>
    </submittedName>
</protein>
<reference evidence="1 2" key="1">
    <citation type="journal article" date="2021" name="Plant Biotechnol. J.">
        <title>Multi-omics assisted identification of the key and species-specific regulatory components of drought-tolerant mechanisms in Gossypium stocksii.</title>
        <authorList>
            <person name="Yu D."/>
            <person name="Ke L."/>
            <person name="Zhang D."/>
            <person name="Wu Y."/>
            <person name="Sun Y."/>
            <person name="Mei J."/>
            <person name="Sun J."/>
            <person name="Sun Y."/>
        </authorList>
    </citation>
    <scope>NUCLEOTIDE SEQUENCE [LARGE SCALE GENOMIC DNA]</scope>
    <source>
        <strain evidence="2">cv. E1</strain>
        <tissue evidence="1">Leaf</tissue>
    </source>
</reference>
<keyword evidence="2" id="KW-1185">Reference proteome</keyword>
<organism evidence="1 2">
    <name type="scientific">Gossypium stocksii</name>
    <dbReference type="NCBI Taxonomy" id="47602"/>
    <lineage>
        <taxon>Eukaryota</taxon>
        <taxon>Viridiplantae</taxon>
        <taxon>Streptophyta</taxon>
        <taxon>Embryophyta</taxon>
        <taxon>Tracheophyta</taxon>
        <taxon>Spermatophyta</taxon>
        <taxon>Magnoliopsida</taxon>
        <taxon>eudicotyledons</taxon>
        <taxon>Gunneridae</taxon>
        <taxon>Pentapetalae</taxon>
        <taxon>rosids</taxon>
        <taxon>malvids</taxon>
        <taxon>Malvales</taxon>
        <taxon>Malvaceae</taxon>
        <taxon>Malvoideae</taxon>
        <taxon>Gossypium</taxon>
    </lineage>
</organism>
<sequence>MVGSWDQELCWAISHLKGLSLCKSSDYGFNPCAKFGPRGPKVFFGFEDPWEKLAPSFRQRKEHYSFIRLR</sequence>
<gene>
    <name evidence="1" type="ORF">J1N35_032398</name>
</gene>
<evidence type="ECO:0000313" key="2">
    <source>
        <dbReference type="Proteomes" id="UP000828251"/>
    </source>
</evidence>
<evidence type="ECO:0000313" key="1">
    <source>
        <dbReference type="EMBL" id="KAH1067411.1"/>
    </source>
</evidence>
<dbReference type="AlphaFoldDB" id="A0A9D3V3A5"/>
<name>A0A9D3V3A5_9ROSI</name>
<dbReference type="EMBL" id="JAIQCV010000009">
    <property type="protein sequence ID" value="KAH1067411.1"/>
    <property type="molecule type" value="Genomic_DNA"/>
</dbReference>
<dbReference type="Proteomes" id="UP000828251">
    <property type="component" value="Unassembled WGS sequence"/>
</dbReference>